<dbReference type="Proteomes" id="UP000801492">
    <property type="component" value="Unassembled WGS sequence"/>
</dbReference>
<name>A0A8K0CM25_IGNLU</name>
<keyword evidence="2" id="KW-1185">Reference proteome</keyword>
<protein>
    <submittedName>
        <fullName evidence="1">Uncharacterized protein</fullName>
    </submittedName>
</protein>
<dbReference type="OrthoDB" id="6343797at2759"/>
<feature type="non-terminal residue" evidence="1">
    <location>
        <position position="106"/>
    </location>
</feature>
<accession>A0A8K0CM25</accession>
<evidence type="ECO:0000313" key="2">
    <source>
        <dbReference type="Proteomes" id="UP000801492"/>
    </source>
</evidence>
<dbReference type="AlphaFoldDB" id="A0A8K0CM25"/>
<dbReference type="PANTHER" id="PTHR46585">
    <property type="entry name" value="INTEGRASE CORE DOMAIN CONTAINING PROTEIN"/>
    <property type="match status" value="1"/>
</dbReference>
<gene>
    <name evidence="1" type="ORF">ILUMI_16258</name>
</gene>
<reference evidence="1" key="1">
    <citation type="submission" date="2019-08" db="EMBL/GenBank/DDBJ databases">
        <title>The genome of the North American firefly Photinus pyralis.</title>
        <authorList>
            <consortium name="Photinus pyralis genome working group"/>
            <person name="Fallon T.R."/>
            <person name="Sander Lower S.E."/>
            <person name="Weng J.-K."/>
        </authorList>
    </citation>
    <scope>NUCLEOTIDE SEQUENCE</scope>
    <source>
        <strain evidence="1">TRF0915ILg1</strain>
        <tissue evidence="1">Whole body</tissue>
    </source>
</reference>
<sequence length="106" mass="12717">MAPNEVNHKNVFEVWNNLYRKGVGLVRKPRFKENQLVRISRSKNIFEKEYANNWSDEIFKITKVLNRRPPVYRILDLNNERVMGTFYEEELQPVSVDSNSLFKIEK</sequence>
<proteinExistence type="predicted"/>
<dbReference type="PANTHER" id="PTHR46585:SF1">
    <property type="entry name" value="CHROMO DOMAIN-CONTAINING PROTEIN"/>
    <property type="match status" value="1"/>
</dbReference>
<dbReference type="EMBL" id="VTPC01060670">
    <property type="protein sequence ID" value="KAF2889914.1"/>
    <property type="molecule type" value="Genomic_DNA"/>
</dbReference>
<organism evidence="1 2">
    <name type="scientific">Ignelater luminosus</name>
    <name type="common">Cucubano</name>
    <name type="synonym">Pyrophorus luminosus</name>
    <dbReference type="NCBI Taxonomy" id="2038154"/>
    <lineage>
        <taxon>Eukaryota</taxon>
        <taxon>Metazoa</taxon>
        <taxon>Ecdysozoa</taxon>
        <taxon>Arthropoda</taxon>
        <taxon>Hexapoda</taxon>
        <taxon>Insecta</taxon>
        <taxon>Pterygota</taxon>
        <taxon>Neoptera</taxon>
        <taxon>Endopterygota</taxon>
        <taxon>Coleoptera</taxon>
        <taxon>Polyphaga</taxon>
        <taxon>Elateriformia</taxon>
        <taxon>Elateroidea</taxon>
        <taxon>Elateridae</taxon>
        <taxon>Agrypninae</taxon>
        <taxon>Pyrophorini</taxon>
        <taxon>Ignelater</taxon>
    </lineage>
</organism>
<comment type="caution">
    <text evidence="1">The sequence shown here is derived from an EMBL/GenBank/DDBJ whole genome shotgun (WGS) entry which is preliminary data.</text>
</comment>
<evidence type="ECO:0000313" key="1">
    <source>
        <dbReference type="EMBL" id="KAF2889914.1"/>
    </source>
</evidence>